<evidence type="ECO:0000256" key="7">
    <source>
        <dbReference type="ARBA" id="ARBA00023146"/>
    </source>
</evidence>
<dbReference type="NCBIfam" id="TIGR00234">
    <property type="entry name" value="tyrS"/>
    <property type="match status" value="1"/>
</dbReference>
<dbReference type="InterPro" id="IPR014729">
    <property type="entry name" value="Rossmann-like_a/b/a_fold"/>
</dbReference>
<dbReference type="Gene3D" id="1.10.240.10">
    <property type="entry name" value="Tyrosyl-Transfer RNA Synthetase"/>
    <property type="match status" value="1"/>
</dbReference>
<dbReference type="GO" id="GO:0005524">
    <property type="term" value="F:ATP binding"/>
    <property type="evidence" value="ECO:0007669"/>
    <property type="project" value="UniProtKB-KW"/>
</dbReference>
<dbReference type="InterPro" id="IPR054608">
    <property type="entry name" value="SYY-like_C"/>
</dbReference>
<dbReference type="AlphaFoldDB" id="A0A382GBK9"/>
<dbReference type="PROSITE" id="PS50889">
    <property type="entry name" value="S4"/>
    <property type="match status" value="1"/>
</dbReference>
<feature type="domain" description="Tyrosine--tRNA ligase SYY-like C-terminal" evidence="10">
    <location>
        <begin position="162"/>
        <end position="249"/>
    </location>
</feature>
<evidence type="ECO:0000256" key="3">
    <source>
        <dbReference type="ARBA" id="ARBA00022741"/>
    </source>
</evidence>
<evidence type="ECO:0000256" key="5">
    <source>
        <dbReference type="ARBA" id="ARBA00022884"/>
    </source>
</evidence>
<keyword evidence="7" id="KW-0030">Aminoacyl-tRNA synthetase</keyword>
<evidence type="ECO:0000256" key="1">
    <source>
        <dbReference type="ARBA" id="ARBA00013160"/>
    </source>
</evidence>
<dbReference type="GO" id="GO:0003723">
    <property type="term" value="F:RNA binding"/>
    <property type="evidence" value="ECO:0007669"/>
    <property type="project" value="UniProtKB-KW"/>
</dbReference>
<dbReference type="Gene3D" id="3.40.50.620">
    <property type="entry name" value="HUPs"/>
    <property type="match status" value="1"/>
</dbReference>
<feature type="non-terminal residue" evidence="11">
    <location>
        <position position="1"/>
    </location>
</feature>
<evidence type="ECO:0000256" key="6">
    <source>
        <dbReference type="ARBA" id="ARBA00022917"/>
    </source>
</evidence>
<dbReference type="PANTHER" id="PTHR11766">
    <property type="entry name" value="TYROSYL-TRNA SYNTHETASE"/>
    <property type="match status" value="1"/>
</dbReference>
<evidence type="ECO:0000313" key="11">
    <source>
        <dbReference type="EMBL" id="SVB72608.1"/>
    </source>
</evidence>
<dbReference type="InterPro" id="IPR002305">
    <property type="entry name" value="aa-tRNA-synth_Ic"/>
</dbReference>
<dbReference type="InterPro" id="IPR024088">
    <property type="entry name" value="Tyr-tRNA-ligase_bac-type"/>
</dbReference>
<accession>A0A382GBK9</accession>
<keyword evidence="6" id="KW-0648">Protein biosynthesis</keyword>
<evidence type="ECO:0000256" key="4">
    <source>
        <dbReference type="ARBA" id="ARBA00022840"/>
    </source>
</evidence>
<dbReference type="InterPro" id="IPR036986">
    <property type="entry name" value="S4_RNA-bd_sf"/>
</dbReference>
<keyword evidence="5" id="KW-0694">RNA-binding</keyword>
<name>A0A382GBK9_9ZZZZ</name>
<evidence type="ECO:0000259" key="10">
    <source>
        <dbReference type="Pfam" id="PF22421"/>
    </source>
</evidence>
<sequence length="253" mass="28315">LQAYDFLALNEKYGCTFQMGGSDQWGNITAGIQLIRRARDQKAYGVTYPLVTGPDGNKFGKTEAGTIWLDPERTSPYRFYQFWMNADDSVVIQYLKQFTLLESEIIGELQVVHEEKPHERSAHKRLAHEITSLVHGKEGLSNAKIATEVLFGGELEGLSADEIEDVFSDVPSSDMSRSDLSGNGLSMIDVATNSGLTKSRSESRRAIEGGGFYLNNVRVTDIERKIEIDDAAEGRFFVLRKGKKNYHLIRLLS</sequence>
<gene>
    <name evidence="11" type="ORF">METZ01_LOCUS225462</name>
</gene>
<dbReference type="FunFam" id="1.10.240.10:FF:000001">
    <property type="entry name" value="Tyrosine--tRNA ligase"/>
    <property type="match status" value="1"/>
</dbReference>
<dbReference type="EMBL" id="UINC01054649">
    <property type="protein sequence ID" value="SVB72608.1"/>
    <property type="molecule type" value="Genomic_DNA"/>
</dbReference>
<dbReference type="EC" id="6.1.1.1" evidence="1"/>
<dbReference type="PRINTS" id="PR01040">
    <property type="entry name" value="TRNASYNTHTYR"/>
</dbReference>
<dbReference type="Pfam" id="PF22421">
    <property type="entry name" value="SYY_C-terminal"/>
    <property type="match status" value="1"/>
</dbReference>
<dbReference type="SUPFAM" id="SSF52374">
    <property type="entry name" value="Nucleotidylyl transferase"/>
    <property type="match status" value="1"/>
</dbReference>
<dbReference type="SUPFAM" id="SSF55174">
    <property type="entry name" value="Alpha-L RNA-binding motif"/>
    <property type="match status" value="1"/>
</dbReference>
<organism evidence="11">
    <name type="scientific">marine metagenome</name>
    <dbReference type="NCBI Taxonomy" id="408172"/>
    <lineage>
        <taxon>unclassified sequences</taxon>
        <taxon>metagenomes</taxon>
        <taxon>ecological metagenomes</taxon>
    </lineage>
</organism>
<proteinExistence type="predicted"/>
<dbReference type="GO" id="GO:0004831">
    <property type="term" value="F:tyrosine-tRNA ligase activity"/>
    <property type="evidence" value="ECO:0007669"/>
    <property type="project" value="UniProtKB-EC"/>
</dbReference>
<reference evidence="11" key="1">
    <citation type="submission" date="2018-05" db="EMBL/GenBank/DDBJ databases">
        <authorList>
            <person name="Lanie J.A."/>
            <person name="Ng W.-L."/>
            <person name="Kazmierczak K.M."/>
            <person name="Andrzejewski T.M."/>
            <person name="Davidsen T.M."/>
            <person name="Wayne K.J."/>
            <person name="Tettelin H."/>
            <person name="Glass J.I."/>
            <person name="Rusch D."/>
            <person name="Podicherti R."/>
            <person name="Tsui H.-C.T."/>
            <person name="Winkler M.E."/>
        </authorList>
    </citation>
    <scope>NUCLEOTIDE SEQUENCE</scope>
</reference>
<dbReference type="InterPro" id="IPR002307">
    <property type="entry name" value="Tyr-tRNA-ligase"/>
</dbReference>
<dbReference type="PANTHER" id="PTHR11766:SF0">
    <property type="entry name" value="TYROSINE--TRNA LIGASE, MITOCHONDRIAL"/>
    <property type="match status" value="1"/>
</dbReference>
<dbReference type="GO" id="GO:0006437">
    <property type="term" value="P:tyrosyl-tRNA aminoacylation"/>
    <property type="evidence" value="ECO:0007669"/>
    <property type="project" value="InterPro"/>
</dbReference>
<evidence type="ECO:0000256" key="9">
    <source>
        <dbReference type="ARBA" id="ARBA00048248"/>
    </source>
</evidence>
<evidence type="ECO:0000256" key="8">
    <source>
        <dbReference type="ARBA" id="ARBA00033323"/>
    </source>
</evidence>
<keyword evidence="3" id="KW-0547">Nucleotide-binding</keyword>
<keyword evidence="4" id="KW-0067">ATP-binding</keyword>
<comment type="catalytic activity">
    <reaction evidence="9">
        <text>tRNA(Tyr) + L-tyrosine + ATP = L-tyrosyl-tRNA(Tyr) + AMP + diphosphate + H(+)</text>
        <dbReference type="Rhea" id="RHEA:10220"/>
        <dbReference type="Rhea" id="RHEA-COMP:9706"/>
        <dbReference type="Rhea" id="RHEA-COMP:9707"/>
        <dbReference type="ChEBI" id="CHEBI:15378"/>
        <dbReference type="ChEBI" id="CHEBI:30616"/>
        <dbReference type="ChEBI" id="CHEBI:33019"/>
        <dbReference type="ChEBI" id="CHEBI:58315"/>
        <dbReference type="ChEBI" id="CHEBI:78442"/>
        <dbReference type="ChEBI" id="CHEBI:78536"/>
        <dbReference type="ChEBI" id="CHEBI:456215"/>
        <dbReference type="EC" id="6.1.1.1"/>
    </reaction>
</comment>
<keyword evidence="2" id="KW-0436">Ligase</keyword>
<protein>
    <recommendedName>
        <fullName evidence="1">tyrosine--tRNA ligase</fullName>
        <ecNumber evidence="1">6.1.1.1</ecNumber>
    </recommendedName>
    <alternativeName>
        <fullName evidence="8">Tyrosyl-tRNA synthetase</fullName>
    </alternativeName>
</protein>
<dbReference type="GO" id="GO:0005829">
    <property type="term" value="C:cytosol"/>
    <property type="evidence" value="ECO:0007669"/>
    <property type="project" value="TreeGrafter"/>
</dbReference>
<dbReference type="Gene3D" id="3.10.290.10">
    <property type="entry name" value="RNA-binding S4 domain"/>
    <property type="match status" value="1"/>
</dbReference>
<evidence type="ECO:0000256" key="2">
    <source>
        <dbReference type="ARBA" id="ARBA00022598"/>
    </source>
</evidence>
<dbReference type="Pfam" id="PF00579">
    <property type="entry name" value="tRNA-synt_1b"/>
    <property type="match status" value="1"/>
</dbReference>